<dbReference type="InterPro" id="IPR052855">
    <property type="entry name" value="CKAP2-like"/>
</dbReference>
<evidence type="ECO:0000256" key="3">
    <source>
        <dbReference type="ARBA" id="ARBA00022490"/>
    </source>
</evidence>
<feature type="compositionally biased region" description="Polar residues" evidence="6">
    <location>
        <begin position="234"/>
        <end position="256"/>
    </location>
</feature>
<comment type="subcellular location">
    <subcellularLocation>
        <location evidence="1">Cytoplasm</location>
        <location evidence="1">Cytoskeleton</location>
    </subcellularLocation>
</comment>
<feature type="compositionally biased region" description="Basic and acidic residues" evidence="6">
    <location>
        <begin position="218"/>
        <end position="231"/>
    </location>
</feature>
<dbReference type="AlphaFoldDB" id="A0A4X1V432"/>
<keyword evidence="3" id="KW-0963">Cytoplasm</keyword>
<dbReference type="Proteomes" id="UP000314985">
    <property type="component" value="Chromosome 3"/>
</dbReference>
<reference evidence="8 9" key="1">
    <citation type="submission" date="2017-08" db="EMBL/GenBank/DDBJ databases">
        <title>USMARCv1.0.</title>
        <authorList>
            <person name="Hannum G.I."/>
            <person name="Koren S."/>
            <person name="Schroeder S.G."/>
            <person name="Chin S.C."/>
            <person name="Nonneman D.J."/>
            <person name="Becker S.A."/>
            <person name="Rosen B.D."/>
            <person name="Bickhart D.M."/>
            <person name="Putnam N.H."/>
            <person name="Green R.E."/>
            <person name="Tuggle C.K."/>
            <person name="Liu H."/>
            <person name="Rohrer G.A."/>
            <person name="Warr A."/>
            <person name="Hall R."/>
            <person name="Kim K."/>
            <person name="Hume D.A."/>
            <person name="Talbot R."/>
            <person name="Chow W."/>
            <person name="Howe K."/>
            <person name="Schwartz A.S."/>
            <person name="Watson M."/>
            <person name="Archibald A.L."/>
            <person name="Phillippy A.M."/>
            <person name="Smith T.P.L."/>
        </authorList>
    </citation>
    <scope>NUCLEOTIDE SEQUENCE [LARGE SCALE GENOMIC DNA]</scope>
</reference>
<proteinExistence type="inferred from homology"/>
<evidence type="ECO:0000313" key="9">
    <source>
        <dbReference type="Proteomes" id="UP000314985"/>
    </source>
</evidence>
<evidence type="ECO:0000256" key="6">
    <source>
        <dbReference type="SAM" id="MobiDB-lite"/>
    </source>
</evidence>
<feature type="domain" description="Cytoskeleton-associated protein 2 C-terminal" evidence="7">
    <location>
        <begin position="652"/>
        <end position="708"/>
    </location>
</feature>
<feature type="region of interest" description="Disordered" evidence="6">
    <location>
        <begin position="278"/>
        <end position="301"/>
    </location>
</feature>
<feature type="compositionally biased region" description="Polar residues" evidence="6">
    <location>
        <begin position="463"/>
        <end position="484"/>
    </location>
</feature>
<sequence>MRVGARAARLPYLQARPLKKNCHWRIMVRPGLSAAAEERRKKLQEYLAAKGKLKCQNTKPYLRAKNNCPTLPPSKSTIRPQKDVTNHDALPAKAARPISSKLQSRPANITESQRPKLEPPKLLGKRLTAGCVSSNPTCKPSRSSQQQHAFRSSTTGELSRKTVQLLNTQELKTTKQQVTDQGIAKYTDSVDNTQVENESSDSCLKEMNKENLPQTLPDSERKPDPELRTLSKPEANQSKRSLVPTKQSLGKRSVNSAVLKERANKQFVGKTQIRIPPVTSQQHCRRADLSRPEGKTPKTVPSHYVQTLNRTQASKKLMAKDIKNMKVNRGKYERPNETKLQSCPMTEQKEKPNKPRTYPSVLQGCNNRHPNIKQDHKPTQACVRPRTSYVLQKSKTVNQRPNLTLGRFNSVVPSTPSIKANGTNGNKYNNSCQQKTWTLDSKSKRALPQNCFLNKTAPRIQAGGTTINGRRVPNGTQPNPNVKKTTAEDRRKQLEEWQKSKGKIYKRPPMELKTKRKIIEEMNISFWKSMEKEEEEKKAQLELSNKINNTLTECLQLIEGPIQELREVVLSILQDPNRTTEGITSNSLIAETNRTSIDELAEKTESGKSCLSPKEGEQVTATPQITTSEQAPHPGIKLQIAPIPRMGGMPEVQDMKLITPVRRSARIERAVSRYPEMLQEHDLVVASLNELLEVEETDCFIFRKNEALPVTLGFPTLES</sequence>
<feature type="region of interest" description="Disordered" evidence="6">
    <location>
        <begin position="463"/>
        <end position="489"/>
    </location>
</feature>
<feature type="region of interest" description="Disordered" evidence="6">
    <location>
        <begin position="64"/>
        <end position="158"/>
    </location>
</feature>
<feature type="compositionally biased region" description="Polar residues" evidence="6">
    <location>
        <begin position="100"/>
        <end position="112"/>
    </location>
</feature>
<comment type="similarity">
    <text evidence="2">Belongs to the CKAP2 family.</text>
</comment>
<organism evidence="8 9">
    <name type="scientific">Sus scrofa</name>
    <name type="common">Pig</name>
    <dbReference type="NCBI Taxonomy" id="9823"/>
    <lineage>
        <taxon>Eukaryota</taxon>
        <taxon>Metazoa</taxon>
        <taxon>Chordata</taxon>
        <taxon>Craniata</taxon>
        <taxon>Vertebrata</taxon>
        <taxon>Euteleostomi</taxon>
        <taxon>Mammalia</taxon>
        <taxon>Eutheria</taxon>
        <taxon>Laurasiatheria</taxon>
        <taxon>Artiodactyla</taxon>
        <taxon>Suina</taxon>
        <taxon>Suidae</taxon>
        <taxon>Sus</taxon>
    </lineage>
</organism>
<name>A0A4X1V432_PIG</name>
<dbReference type="Ensembl" id="ENSSSCT00070042276.1">
    <property type="protein sequence ID" value="ENSSSCP00070035531.1"/>
    <property type="gene ID" value="ENSSSCG00070021139.1"/>
</dbReference>
<dbReference type="PANTHER" id="PTHR47078:SF1">
    <property type="entry name" value="CYTOSKELETON-ASSOCIATED PROTEIN 2-LIKE"/>
    <property type="match status" value="1"/>
</dbReference>
<protein>
    <submittedName>
        <fullName evidence="8">Cytoskeleton associated protein 2 like</fullName>
    </submittedName>
</protein>
<feature type="region of interest" description="Disordered" evidence="6">
    <location>
        <begin position="334"/>
        <end position="357"/>
    </location>
</feature>
<keyword evidence="4" id="KW-0597">Phosphoprotein</keyword>
<keyword evidence="5" id="KW-0206">Cytoskeleton</keyword>
<evidence type="ECO:0000256" key="2">
    <source>
        <dbReference type="ARBA" id="ARBA00009468"/>
    </source>
</evidence>
<evidence type="ECO:0000313" key="8">
    <source>
        <dbReference type="Ensembl" id="ENSSSCP00070035531.1"/>
    </source>
</evidence>
<gene>
    <name evidence="8" type="primary">CKAP2L</name>
</gene>
<dbReference type="PANTHER" id="PTHR47078">
    <property type="entry name" value="CYTOSKELETON-ASSOCIATED PROTEIN 2-LIKE"/>
    <property type="match status" value="1"/>
</dbReference>
<dbReference type="GO" id="GO:0005856">
    <property type="term" value="C:cytoskeleton"/>
    <property type="evidence" value="ECO:0007669"/>
    <property type="project" value="UniProtKB-SubCell"/>
</dbReference>
<feature type="compositionally biased region" description="Polar residues" evidence="6">
    <location>
        <begin position="189"/>
        <end position="202"/>
    </location>
</feature>
<reference evidence="8" key="2">
    <citation type="submission" date="2025-08" db="UniProtKB">
        <authorList>
            <consortium name="Ensembl"/>
        </authorList>
    </citation>
    <scope>IDENTIFICATION</scope>
</reference>
<evidence type="ECO:0000256" key="1">
    <source>
        <dbReference type="ARBA" id="ARBA00004245"/>
    </source>
</evidence>
<accession>A0A4X1V432</accession>
<evidence type="ECO:0000256" key="4">
    <source>
        <dbReference type="ARBA" id="ARBA00022553"/>
    </source>
</evidence>
<dbReference type="Pfam" id="PF15297">
    <property type="entry name" value="CKAP2_C"/>
    <property type="match status" value="2"/>
</dbReference>
<feature type="compositionally biased region" description="Polar residues" evidence="6">
    <location>
        <begin position="131"/>
        <end position="158"/>
    </location>
</feature>
<feature type="domain" description="Cytoskeleton-associated protein 2 C-terminal" evidence="7">
    <location>
        <begin position="481"/>
        <end position="575"/>
    </location>
</feature>
<evidence type="ECO:0000256" key="5">
    <source>
        <dbReference type="ARBA" id="ARBA00023212"/>
    </source>
</evidence>
<dbReference type="InterPro" id="IPR029197">
    <property type="entry name" value="CKAP2_C"/>
</dbReference>
<feature type="region of interest" description="Disordered" evidence="6">
    <location>
        <begin position="189"/>
        <end position="256"/>
    </location>
</feature>
<evidence type="ECO:0000259" key="7">
    <source>
        <dbReference type="Pfam" id="PF15297"/>
    </source>
</evidence>
<feature type="compositionally biased region" description="Polar residues" evidence="6">
    <location>
        <begin position="67"/>
        <end position="79"/>
    </location>
</feature>
<dbReference type="ExpressionAtlas" id="A0A4X1V432">
    <property type="expression patterns" value="baseline and differential"/>
</dbReference>
<dbReference type="OMA" id="QKSTQPC"/>
<feature type="compositionally biased region" description="Basic and acidic residues" evidence="6">
    <location>
        <begin position="285"/>
        <end position="296"/>
    </location>
</feature>